<dbReference type="Proteomes" id="UP000254101">
    <property type="component" value="Unassembled WGS sequence"/>
</dbReference>
<evidence type="ECO:0000313" key="3">
    <source>
        <dbReference type="Proteomes" id="UP000254101"/>
    </source>
</evidence>
<proteinExistence type="predicted"/>
<name>A0A395LIB3_9SPHN</name>
<dbReference type="InterPro" id="IPR025669">
    <property type="entry name" value="AAA_dom"/>
</dbReference>
<dbReference type="InterPro" id="IPR050678">
    <property type="entry name" value="DNA_Partitioning_ATPase"/>
</dbReference>
<keyword evidence="3" id="KW-1185">Reference proteome</keyword>
<feature type="domain" description="AAA" evidence="1">
    <location>
        <begin position="1"/>
        <end position="163"/>
    </location>
</feature>
<dbReference type="CDD" id="cd02042">
    <property type="entry name" value="ParAB_family"/>
    <property type="match status" value="1"/>
</dbReference>
<dbReference type="PANTHER" id="PTHR13696:SF52">
    <property type="entry name" value="PARA FAMILY PROTEIN CT_582"/>
    <property type="match status" value="1"/>
</dbReference>
<dbReference type="InterPro" id="IPR027417">
    <property type="entry name" value="P-loop_NTPase"/>
</dbReference>
<dbReference type="EMBL" id="QRBB01000001">
    <property type="protein sequence ID" value="RDS76421.1"/>
    <property type="molecule type" value="Genomic_DNA"/>
</dbReference>
<gene>
    <name evidence="2" type="ORF">DL238_01560</name>
</gene>
<reference evidence="2 3" key="1">
    <citation type="submission" date="2018-07" db="EMBL/GenBank/DDBJ databases">
        <title>Erythrobacter nanhaiensis sp. nov., a novel member of the genus Erythrobacter isolated from the South China Sea.</title>
        <authorList>
            <person name="Chen X."/>
            <person name="Liu J."/>
        </authorList>
    </citation>
    <scope>NUCLEOTIDE SEQUENCE [LARGE SCALE GENOMIC DNA]</scope>
    <source>
        <strain evidence="2 3">S-5</strain>
    </source>
</reference>
<accession>A0A395LIB3</accession>
<evidence type="ECO:0000259" key="1">
    <source>
        <dbReference type="Pfam" id="PF13614"/>
    </source>
</evidence>
<dbReference type="OrthoDB" id="9804460at2"/>
<organism evidence="2 3">
    <name type="scientific">Alteriqipengyuania lutimaris</name>
    <dbReference type="NCBI Taxonomy" id="1538146"/>
    <lineage>
        <taxon>Bacteria</taxon>
        <taxon>Pseudomonadati</taxon>
        <taxon>Pseudomonadota</taxon>
        <taxon>Alphaproteobacteria</taxon>
        <taxon>Sphingomonadales</taxon>
        <taxon>Erythrobacteraceae</taxon>
        <taxon>Alteriqipengyuania</taxon>
    </lineage>
</organism>
<dbReference type="SUPFAM" id="SSF52540">
    <property type="entry name" value="P-loop containing nucleoside triphosphate hydrolases"/>
    <property type="match status" value="1"/>
</dbReference>
<protein>
    <submittedName>
        <fullName evidence="2">ParA family protein</fullName>
    </submittedName>
</protein>
<dbReference type="PANTHER" id="PTHR13696">
    <property type="entry name" value="P-LOOP CONTAINING NUCLEOSIDE TRIPHOSPHATE HYDROLASE"/>
    <property type="match status" value="1"/>
</dbReference>
<dbReference type="Gene3D" id="3.40.50.300">
    <property type="entry name" value="P-loop containing nucleotide triphosphate hydrolases"/>
    <property type="match status" value="1"/>
</dbReference>
<sequence length="243" mass="26605">MAVVAIYSVKGGVGKTTFAANLAWCAATHSSRRTLLWDLDAAGGAGFLLGVDPRKKRRATSVISKEIDPAKLIRKTAYPRLDLLPADESIRALDVQLAEIGKKNRIAKLTADLMKNYDRLVLDCPPVLSELSSQIVRAADLIIVPIPPSPLSARALDTVREEVEAEGKKAPPIMPVFSMIDRRRTLHREAAQDHAKWPVVPASSAIEQCATRQAPVGTFDPRSPAARAFKTLWTDVERKLAKR</sequence>
<comment type="caution">
    <text evidence="2">The sequence shown here is derived from an EMBL/GenBank/DDBJ whole genome shotgun (WGS) entry which is preliminary data.</text>
</comment>
<evidence type="ECO:0000313" key="2">
    <source>
        <dbReference type="EMBL" id="RDS76421.1"/>
    </source>
</evidence>
<dbReference type="RefSeq" id="WP_115490652.1">
    <property type="nucleotide sequence ID" value="NZ_JACHWW010000001.1"/>
</dbReference>
<dbReference type="Pfam" id="PF13614">
    <property type="entry name" value="AAA_31"/>
    <property type="match status" value="1"/>
</dbReference>
<dbReference type="AlphaFoldDB" id="A0A395LIB3"/>